<dbReference type="PANTHER" id="PTHR30572">
    <property type="entry name" value="MEMBRANE COMPONENT OF TRANSPORTER-RELATED"/>
    <property type="match status" value="1"/>
</dbReference>
<evidence type="ECO:0000256" key="3">
    <source>
        <dbReference type="ARBA" id="ARBA00022692"/>
    </source>
</evidence>
<comment type="caution">
    <text evidence="9">The sequence shown here is derived from an EMBL/GenBank/DDBJ whole genome shotgun (WGS) entry which is preliminary data.</text>
</comment>
<feature type="domain" description="ABC3 transporter permease C-terminal" evidence="7">
    <location>
        <begin position="292"/>
        <end position="403"/>
    </location>
</feature>
<dbReference type="Pfam" id="PF02687">
    <property type="entry name" value="FtsX"/>
    <property type="match status" value="2"/>
</dbReference>
<organism evidence="9 10">
    <name type="scientific">Roseivirga misakiensis</name>
    <dbReference type="NCBI Taxonomy" id="1563681"/>
    <lineage>
        <taxon>Bacteria</taxon>
        <taxon>Pseudomonadati</taxon>
        <taxon>Bacteroidota</taxon>
        <taxon>Cytophagia</taxon>
        <taxon>Cytophagales</taxon>
        <taxon>Roseivirgaceae</taxon>
        <taxon>Roseivirga</taxon>
    </lineage>
</organism>
<evidence type="ECO:0000256" key="1">
    <source>
        <dbReference type="ARBA" id="ARBA00004651"/>
    </source>
</evidence>
<feature type="transmembrane region" description="Helical" evidence="6">
    <location>
        <begin position="758"/>
        <end position="778"/>
    </location>
</feature>
<dbReference type="RefSeq" id="WP_069836245.1">
    <property type="nucleotide sequence ID" value="NZ_MDGQ01000005.1"/>
</dbReference>
<dbReference type="AlphaFoldDB" id="A0A1E5T039"/>
<reference evidence="9 10" key="1">
    <citation type="submission" date="2016-08" db="EMBL/GenBank/DDBJ databases">
        <title>Draft genome of Fabibacter sp. strain SK-8.</title>
        <authorList>
            <person name="Wong S.-K."/>
            <person name="Hamasaki K."/>
            <person name="Yoshizawa S."/>
        </authorList>
    </citation>
    <scope>NUCLEOTIDE SEQUENCE [LARGE SCALE GENOMIC DNA]</scope>
    <source>
        <strain evidence="9 10">SK-8</strain>
    </source>
</reference>
<keyword evidence="2" id="KW-1003">Cell membrane</keyword>
<protein>
    <submittedName>
        <fullName evidence="9">Uncharacterized protein</fullName>
    </submittedName>
</protein>
<keyword evidence="4 6" id="KW-1133">Transmembrane helix</keyword>
<dbReference type="OrthoDB" id="5933722at2"/>
<name>A0A1E5T039_9BACT</name>
<evidence type="ECO:0000259" key="8">
    <source>
        <dbReference type="Pfam" id="PF12704"/>
    </source>
</evidence>
<dbReference type="EMBL" id="MDGQ01000005">
    <property type="protein sequence ID" value="OEK04740.1"/>
    <property type="molecule type" value="Genomic_DNA"/>
</dbReference>
<feature type="domain" description="MacB-like periplasmic core" evidence="8">
    <location>
        <begin position="433"/>
        <end position="625"/>
    </location>
</feature>
<evidence type="ECO:0000313" key="10">
    <source>
        <dbReference type="Proteomes" id="UP000095552"/>
    </source>
</evidence>
<dbReference type="InterPro" id="IPR025857">
    <property type="entry name" value="MacB_PCD"/>
</dbReference>
<dbReference type="InterPro" id="IPR050250">
    <property type="entry name" value="Macrolide_Exporter_MacB"/>
</dbReference>
<evidence type="ECO:0000256" key="2">
    <source>
        <dbReference type="ARBA" id="ARBA00022475"/>
    </source>
</evidence>
<evidence type="ECO:0000313" key="9">
    <source>
        <dbReference type="EMBL" id="OEK04740.1"/>
    </source>
</evidence>
<dbReference type="STRING" id="1563681.BFP71_14935"/>
<feature type="transmembrane region" description="Helical" evidence="6">
    <location>
        <begin position="334"/>
        <end position="360"/>
    </location>
</feature>
<dbReference type="PANTHER" id="PTHR30572:SF18">
    <property type="entry name" value="ABC-TYPE MACROLIDE FAMILY EXPORT SYSTEM PERMEASE COMPONENT 2"/>
    <property type="match status" value="1"/>
</dbReference>
<sequence>MLKNYLFTTLRHIQRNKAFSLINLLGLSFGVAITLLVSFYVIQETSFNKGHSDKNRVFRLNAKGKTFKGEERVSSILPIPAGPALVENFPQIESSLRYRGLMDESLAYGFNDFKGLKVMSFEKNLFDFLDLELSLGDENSFLSEINSVVLSHDLAKRLFNEDNPLNKLVKDKRGKVLKVTGVMSESNKTHFEFDFIIPFKDFLSTQPSFALQWSSSSIGTYVKLSPDWDIDEAQESISTFLNSKQNPKLLERLGPKEYQLQPIADVYLKSEDISLSYGERKGDLGKVRLFSIVALAVLLMACINFINLSTAGHIKRSKEVGLRKVIGASRHHLVIQFLVESTFMASVAGVFAILFADLMLGAFGEIIRQDLLIKQYSKEIIVSLVGIIGLTGIVAGLYPAWYLSSFPSTRVLNKSGKNSLLLRNSLVVIQFTIAIVFIVGALVVSKQINFLKQKDVGFDIENLMYVELGRNMAKEQVTILNKLNQSPWVQSASWSEQGPMLGRLPSISTEWIQGDEKEVASYMSVSHEFIGAAGLRMIAGRPFESDEAKNHVIINESAAIKLGKENVLGEVIGFYGDAEIIGVVEDFHYQSLHSVIEPLILKVVPVADRMNSRSATFLLVRLNESNLVKGREALEAAISAYSDQSEINYGFLSGTAQRFYTNESKTAKSLNYAASFAILISAMGLLGLIISAIASRTKEFGIRKVLGASALSIGYKLSAHFLFLVFLSLLLSVPIVVYTMREWLSAFSYRINLSIQEFVVGALLVLLISFCAIVARVYKAAQANPIDSLRHD</sequence>
<comment type="subcellular location">
    <subcellularLocation>
        <location evidence="1">Cell membrane</location>
        <topology evidence="1">Multi-pass membrane protein</topology>
    </subcellularLocation>
</comment>
<dbReference type="InterPro" id="IPR003838">
    <property type="entry name" value="ABC3_permease_C"/>
</dbReference>
<feature type="transmembrane region" description="Helical" evidence="6">
    <location>
        <begin position="289"/>
        <end position="314"/>
    </location>
</feature>
<keyword evidence="3 6" id="KW-0812">Transmembrane</keyword>
<keyword evidence="10" id="KW-1185">Reference proteome</keyword>
<gene>
    <name evidence="9" type="ORF">BFP71_14935</name>
</gene>
<evidence type="ECO:0000256" key="6">
    <source>
        <dbReference type="SAM" id="Phobius"/>
    </source>
</evidence>
<proteinExistence type="predicted"/>
<dbReference type="GO" id="GO:0005886">
    <property type="term" value="C:plasma membrane"/>
    <property type="evidence" value="ECO:0007669"/>
    <property type="project" value="UniProtKB-SubCell"/>
</dbReference>
<dbReference type="GO" id="GO:0022857">
    <property type="term" value="F:transmembrane transporter activity"/>
    <property type="evidence" value="ECO:0007669"/>
    <property type="project" value="TreeGrafter"/>
</dbReference>
<feature type="transmembrane region" description="Helical" evidence="6">
    <location>
        <begin position="20"/>
        <end position="42"/>
    </location>
</feature>
<accession>A0A1E5T039</accession>
<feature type="transmembrane region" description="Helical" evidence="6">
    <location>
        <begin position="380"/>
        <end position="401"/>
    </location>
</feature>
<feature type="transmembrane region" description="Helical" evidence="6">
    <location>
        <begin position="672"/>
        <end position="693"/>
    </location>
</feature>
<dbReference type="Proteomes" id="UP000095552">
    <property type="component" value="Unassembled WGS sequence"/>
</dbReference>
<keyword evidence="5 6" id="KW-0472">Membrane</keyword>
<feature type="transmembrane region" description="Helical" evidence="6">
    <location>
        <begin position="421"/>
        <end position="444"/>
    </location>
</feature>
<feature type="domain" description="MacB-like periplasmic core" evidence="8">
    <location>
        <begin position="20"/>
        <end position="238"/>
    </location>
</feature>
<evidence type="ECO:0000256" key="5">
    <source>
        <dbReference type="ARBA" id="ARBA00023136"/>
    </source>
</evidence>
<feature type="domain" description="ABC3 transporter permease C-terminal" evidence="7">
    <location>
        <begin position="674"/>
        <end position="785"/>
    </location>
</feature>
<dbReference type="Pfam" id="PF12704">
    <property type="entry name" value="MacB_PCD"/>
    <property type="match status" value="2"/>
</dbReference>
<evidence type="ECO:0000259" key="7">
    <source>
        <dbReference type="Pfam" id="PF02687"/>
    </source>
</evidence>
<evidence type="ECO:0000256" key="4">
    <source>
        <dbReference type="ARBA" id="ARBA00022989"/>
    </source>
</evidence>
<feature type="transmembrane region" description="Helical" evidence="6">
    <location>
        <begin position="713"/>
        <end position="737"/>
    </location>
</feature>